<gene>
    <name evidence="2" type="ORF">CHIRRI_LOCUS5215</name>
</gene>
<organism evidence="2 3">
    <name type="scientific">Chironomus riparius</name>
    <dbReference type="NCBI Taxonomy" id="315576"/>
    <lineage>
        <taxon>Eukaryota</taxon>
        <taxon>Metazoa</taxon>
        <taxon>Ecdysozoa</taxon>
        <taxon>Arthropoda</taxon>
        <taxon>Hexapoda</taxon>
        <taxon>Insecta</taxon>
        <taxon>Pterygota</taxon>
        <taxon>Neoptera</taxon>
        <taxon>Endopterygota</taxon>
        <taxon>Diptera</taxon>
        <taxon>Nematocera</taxon>
        <taxon>Chironomoidea</taxon>
        <taxon>Chironomidae</taxon>
        <taxon>Chironominae</taxon>
        <taxon>Chironomus</taxon>
    </lineage>
</organism>
<evidence type="ECO:0000313" key="3">
    <source>
        <dbReference type="Proteomes" id="UP001153620"/>
    </source>
</evidence>
<proteinExistence type="predicted"/>
<dbReference type="EMBL" id="OU895878">
    <property type="protein sequence ID" value="CAG9802303.1"/>
    <property type="molecule type" value="Genomic_DNA"/>
</dbReference>
<keyword evidence="3" id="KW-1185">Reference proteome</keyword>
<dbReference type="Proteomes" id="UP001153620">
    <property type="component" value="Chromosome 2"/>
</dbReference>
<reference evidence="2" key="2">
    <citation type="submission" date="2022-10" db="EMBL/GenBank/DDBJ databases">
        <authorList>
            <consortium name="ENA_rothamsted_submissions"/>
            <consortium name="culmorum"/>
            <person name="King R."/>
        </authorList>
    </citation>
    <scope>NUCLEOTIDE SEQUENCE</scope>
</reference>
<dbReference type="InterPro" id="IPR012674">
    <property type="entry name" value="Calycin"/>
</dbReference>
<sequence length="196" mass="22222">MKSLVILFALFCSAFGFVEFDHPCRDTVPAKENFSPAFFTGIWFEVLHSLNGEDADMVQCIDHHYTRRGLQQVFDVERTGIFRGTRMAENSIVRVAFPDESPMRALLNGTVERVTGGSIEYFYRIHASDYTNYAIIWSCTELPNSRSREEISVLGRSISLSESVYIKVGALLEDIGLQDHLFRYILHSPEACGLVL</sequence>
<accession>A0A9N9RRK4</accession>
<dbReference type="OrthoDB" id="565904at2759"/>
<dbReference type="SUPFAM" id="SSF50814">
    <property type="entry name" value="Lipocalins"/>
    <property type="match status" value="1"/>
</dbReference>
<evidence type="ECO:0008006" key="4">
    <source>
        <dbReference type="Google" id="ProtNLM"/>
    </source>
</evidence>
<evidence type="ECO:0000313" key="2">
    <source>
        <dbReference type="EMBL" id="CAG9802303.1"/>
    </source>
</evidence>
<keyword evidence="1" id="KW-0732">Signal</keyword>
<reference evidence="2" key="1">
    <citation type="submission" date="2022-01" db="EMBL/GenBank/DDBJ databases">
        <authorList>
            <person name="King R."/>
        </authorList>
    </citation>
    <scope>NUCLEOTIDE SEQUENCE</scope>
</reference>
<feature type="chain" id="PRO_5040228235" description="Lipocalin/cytosolic fatty-acid binding domain-containing protein" evidence="1">
    <location>
        <begin position="21"/>
        <end position="196"/>
    </location>
</feature>
<dbReference type="AlphaFoldDB" id="A0A9N9RRK4"/>
<evidence type="ECO:0000256" key="1">
    <source>
        <dbReference type="SAM" id="SignalP"/>
    </source>
</evidence>
<feature type="signal peptide" evidence="1">
    <location>
        <begin position="1"/>
        <end position="20"/>
    </location>
</feature>
<protein>
    <recommendedName>
        <fullName evidence="4">Lipocalin/cytosolic fatty-acid binding domain-containing protein</fullName>
    </recommendedName>
</protein>
<dbReference type="Gene3D" id="2.40.128.20">
    <property type="match status" value="1"/>
</dbReference>
<name>A0A9N9RRK4_9DIPT</name>